<keyword evidence="4" id="KW-1185">Reference proteome</keyword>
<evidence type="ECO:0000313" key="3">
    <source>
        <dbReference type="EMBL" id="GES97803.1"/>
    </source>
</evidence>
<feature type="region of interest" description="Disordered" evidence="1">
    <location>
        <begin position="1"/>
        <end position="23"/>
    </location>
</feature>
<reference evidence="2 4" key="1">
    <citation type="submission" date="2017-11" db="EMBL/GenBank/DDBJ databases">
        <title>The genome of Rhizophagus clarus HR1 reveals common genetic basis of auxotrophy among arbuscular mycorrhizal fungi.</title>
        <authorList>
            <person name="Kobayashi Y."/>
        </authorList>
    </citation>
    <scope>NUCLEOTIDE SEQUENCE [LARGE SCALE GENOMIC DNA]</scope>
    <source>
        <strain evidence="2 4">HR1</strain>
    </source>
</reference>
<accession>A0A2Z6QCZ9</accession>
<evidence type="ECO:0000313" key="4">
    <source>
        <dbReference type="Proteomes" id="UP000247702"/>
    </source>
</evidence>
<dbReference type="EMBL" id="BLAL01000261">
    <property type="protein sequence ID" value="GES97803.1"/>
    <property type="molecule type" value="Genomic_DNA"/>
</dbReference>
<gene>
    <name evidence="3" type="ORF">RCL2_002437500</name>
    <name evidence="2" type="ORF">RclHR1_14580002</name>
</gene>
<protein>
    <submittedName>
        <fullName evidence="2">Uncharacterized protein</fullName>
    </submittedName>
</protein>
<dbReference type="Proteomes" id="UP000247702">
    <property type="component" value="Unassembled WGS sequence"/>
</dbReference>
<organism evidence="2 4">
    <name type="scientific">Rhizophagus clarus</name>
    <dbReference type="NCBI Taxonomy" id="94130"/>
    <lineage>
        <taxon>Eukaryota</taxon>
        <taxon>Fungi</taxon>
        <taxon>Fungi incertae sedis</taxon>
        <taxon>Mucoromycota</taxon>
        <taxon>Glomeromycotina</taxon>
        <taxon>Glomeromycetes</taxon>
        <taxon>Glomerales</taxon>
        <taxon>Glomeraceae</taxon>
        <taxon>Rhizophagus</taxon>
    </lineage>
</organism>
<proteinExistence type="predicted"/>
<evidence type="ECO:0000256" key="1">
    <source>
        <dbReference type="SAM" id="MobiDB-lite"/>
    </source>
</evidence>
<feature type="compositionally biased region" description="Polar residues" evidence="1">
    <location>
        <begin position="1"/>
        <end position="18"/>
    </location>
</feature>
<comment type="caution">
    <text evidence="2">The sequence shown here is derived from an EMBL/GenBank/DDBJ whole genome shotgun (WGS) entry which is preliminary data.</text>
</comment>
<evidence type="ECO:0000313" key="2">
    <source>
        <dbReference type="EMBL" id="GBB88037.1"/>
    </source>
</evidence>
<dbReference type="AlphaFoldDB" id="A0A2Z6QCZ9"/>
<reference evidence="3" key="2">
    <citation type="submission" date="2019-10" db="EMBL/GenBank/DDBJ databases">
        <title>Conservation and host-specific expression of non-tandemly repeated heterogenous ribosome RNA gene in arbuscular mycorrhizal fungi.</title>
        <authorList>
            <person name="Maeda T."/>
            <person name="Kobayashi Y."/>
            <person name="Nakagawa T."/>
            <person name="Ezawa T."/>
            <person name="Yamaguchi K."/>
            <person name="Bino T."/>
            <person name="Nishimoto Y."/>
            <person name="Shigenobu S."/>
            <person name="Kawaguchi M."/>
        </authorList>
    </citation>
    <scope>NUCLEOTIDE SEQUENCE</scope>
    <source>
        <strain evidence="3">HR1</strain>
    </source>
</reference>
<dbReference type="Proteomes" id="UP000615446">
    <property type="component" value="Unassembled WGS sequence"/>
</dbReference>
<dbReference type="EMBL" id="BEXD01000511">
    <property type="protein sequence ID" value="GBB88037.1"/>
    <property type="molecule type" value="Genomic_DNA"/>
</dbReference>
<name>A0A2Z6QCZ9_9GLOM</name>
<sequence>MLNATESSNIDNANTTIIPNEEISADDHHQEKFYWNDFTKALDIEIDNTMLTTYSINKIKNTAQLDYSWDIFQNRIMKMTKRHIKNKKDVLNKRNK</sequence>